<dbReference type="EMBL" id="JAJADR010000004">
    <property type="protein sequence ID" value="MCB2409274.1"/>
    <property type="molecule type" value="Genomic_DNA"/>
</dbReference>
<dbReference type="CDD" id="cd00009">
    <property type="entry name" value="AAA"/>
    <property type="match status" value="1"/>
</dbReference>
<protein>
    <submittedName>
        <fullName evidence="2">AAA family ATPase</fullName>
    </submittedName>
</protein>
<organism evidence="2 3">
    <name type="scientific">Hymenobacter lucidus</name>
    <dbReference type="NCBI Taxonomy" id="2880930"/>
    <lineage>
        <taxon>Bacteria</taxon>
        <taxon>Pseudomonadati</taxon>
        <taxon>Bacteroidota</taxon>
        <taxon>Cytophagia</taxon>
        <taxon>Cytophagales</taxon>
        <taxon>Hymenobacteraceae</taxon>
        <taxon>Hymenobacter</taxon>
    </lineage>
</organism>
<dbReference type="PANTHER" id="PTHR37291:SF1">
    <property type="entry name" value="TYPE IV METHYL-DIRECTED RESTRICTION ENZYME ECOKMCRB SUBUNIT"/>
    <property type="match status" value="1"/>
</dbReference>
<dbReference type="Pfam" id="PF07728">
    <property type="entry name" value="AAA_5"/>
    <property type="match status" value="1"/>
</dbReference>
<gene>
    <name evidence="2" type="ORF">LGH74_14880</name>
</gene>
<dbReference type="Proteomes" id="UP001165296">
    <property type="component" value="Unassembled WGS sequence"/>
</dbReference>
<name>A0ABS8AT89_9BACT</name>
<keyword evidence="3" id="KW-1185">Reference proteome</keyword>
<comment type="caution">
    <text evidence="2">The sequence shown here is derived from an EMBL/GenBank/DDBJ whole genome shotgun (WGS) entry which is preliminary data.</text>
</comment>
<evidence type="ECO:0000313" key="3">
    <source>
        <dbReference type="Proteomes" id="UP001165296"/>
    </source>
</evidence>
<dbReference type="InterPro" id="IPR003593">
    <property type="entry name" value="AAA+_ATPase"/>
</dbReference>
<dbReference type="SUPFAM" id="SSF52540">
    <property type="entry name" value="P-loop containing nucleoside triphosphate hydrolases"/>
    <property type="match status" value="1"/>
</dbReference>
<evidence type="ECO:0000259" key="1">
    <source>
        <dbReference type="SMART" id="SM00382"/>
    </source>
</evidence>
<proteinExistence type="predicted"/>
<dbReference type="RefSeq" id="WP_226176865.1">
    <property type="nucleotide sequence ID" value="NZ_JAJADR010000004.1"/>
</dbReference>
<feature type="domain" description="AAA+ ATPase" evidence="1">
    <location>
        <begin position="179"/>
        <end position="343"/>
    </location>
</feature>
<sequence>MPDSTAPFTPAQLTRDHILRALRQIDREARPLPPSTVYDLVYKGRRYPPRPVLQLAFRLASGQPEATLPLLARNRTNQLLEQLDFTVTTKRPILANSPHDGDVAAQDAMRELYTGNGHEVAKPGKGREQEPAEAPIPVVAEPKLEYELPPATPYTHEMALGELFLSAENLGQAETALQRRRNLILQGPPGTGKTFLARRLAWLGLGSTDAARVELVQFHPSYSYEDFIQGFRPDIHGTFRLTPGVLLDLCQKAAADPDKPYFLLIDEINRGNVSRIFGELLLLLEADKRGPQHAVRLPYAPADAPRFFVPDNLFVVATMNTADRSLAPLDYALRRRFAFVQMRPEFGAPLQEFLAAQRVPKVVISRLVNKLTELNQAIADDPELGPDFELGHSYFCQPPARPEQAAAWLESILTQEIAPLLDEYWLDQPAKAAAHRRKLLGK</sequence>
<dbReference type="InterPro" id="IPR052934">
    <property type="entry name" value="Methyl-DNA_Rec/Restrict_Enz"/>
</dbReference>
<dbReference type="InterPro" id="IPR011704">
    <property type="entry name" value="ATPase_dyneun-rel_AAA"/>
</dbReference>
<accession>A0ABS8AT89</accession>
<reference evidence="2" key="1">
    <citation type="submission" date="2021-10" db="EMBL/GenBank/DDBJ databases">
        <authorList>
            <person name="Dean J.D."/>
            <person name="Kim M.K."/>
            <person name="Newey C.N."/>
            <person name="Stoker T.S."/>
            <person name="Thompson D.W."/>
            <person name="Grose J.H."/>
        </authorList>
    </citation>
    <scope>NUCLEOTIDE SEQUENCE</scope>
    <source>
        <strain evidence="2">BT178</strain>
    </source>
</reference>
<dbReference type="InterPro" id="IPR027417">
    <property type="entry name" value="P-loop_NTPase"/>
</dbReference>
<dbReference type="SMART" id="SM00382">
    <property type="entry name" value="AAA"/>
    <property type="match status" value="1"/>
</dbReference>
<evidence type="ECO:0000313" key="2">
    <source>
        <dbReference type="EMBL" id="MCB2409274.1"/>
    </source>
</evidence>
<dbReference type="PANTHER" id="PTHR37291">
    <property type="entry name" value="5-METHYLCYTOSINE-SPECIFIC RESTRICTION ENZYME B"/>
    <property type="match status" value="1"/>
</dbReference>
<dbReference type="Gene3D" id="3.40.50.300">
    <property type="entry name" value="P-loop containing nucleotide triphosphate hydrolases"/>
    <property type="match status" value="1"/>
</dbReference>